<dbReference type="InterPro" id="IPR041657">
    <property type="entry name" value="HTH_17"/>
</dbReference>
<organism evidence="2 3">
    <name type="scientific">Rikenella microfusus</name>
    <dbReference type="NCBI Taxonomy" id="28139"/>
    <lineage>
        <taxon>Bacteria</taxon>
        <taxon>Pseudomonadati</taxon>
        <taxon>Bacteroidota</taxon>
        <taxon>Bacteroidia</taxon>
        <taxon>Bacteroidales</taxon>
        <taxon>Rikenellaceae</taxon>
        <taxon>Rikenella</taxon>
    </lineage>
</organism>
<protein>
    <submittedName>
        <fullName evidence="2">Helix-turn-helix domain</fullName>
    </submittedName>
</protein>
<evidence type="ECO:0000313" key="3">
    <source>
        <dbReference type="Proteomes" id="UP000255233"/>
    </source>
</evidence>
<dbReference type="Proteomes" id="UP000255233">
    <property type="component" value="Unassembled WGS sequence"/>
</dbReference>
<dbReference type="Pfam" id="PF12728">
    <property type="entry name" value="HTH_17"/>
    <property type="match status" value="1"/>
</dbReference>
<accession>A0A379MSX5</accession>
<evidence type="ECO:0000313" key="2">
    <source>
        <dbReference type="EMBL" id="SUE34834.1"/>
    </source>
</evidence>
<sequence>MPDNIILTTPAQLEEIVQEAVRKVLRKEVLPTEQPAPPDTLNLQSAVQLFRERGYSISTSRIYKLTSANRIPYSKYGARLIFSRAELLQWLDSQTHSRREADQAARAAVARSARNQSTR</sequence>
<dbReference type="EMBL" id="UGVL01000001">
    <property type="protein sequence ID" value="SUE34834.1"/>
    <property type="molecule type" value="Genomic_DNA"/>
</dbReference>
<reference evidence="2 3" key="1">
    <citation type="submission" date="2018-06" db="EMBL/GenBank/DDBJ databases">
        <authorList>
            <consortium name="Pathogen Informatics"/>
            <person name="Doyle S."/>
        </authorList>
    </citation>
    <scope>NUCLEOTIDE SEQUENCE [LARGE SCALE GENOMIC DNA]</scope>
    <source>
        <strain evidence="2 3">NCTC11190</strain>
    </source>
</reference>
<dbReference type="STRING" id="880526.GCA_000427365_01749"/>
<proteinExistence type="predicted"/>
<keyword evidence="3" id="KW-1185">Reference proteome</keyword>
<gene>
    <name evidence="2" type="ORF">NCTC11190_02069</name>
</gene>
<feature type="domain" description="Helix-turn-helix" evidence="1">
    <location>
        <begin position="56"/>
        <end position="94"/>
    </location>
</feature>
<dbReference type="AlphaFoldDB" id="A0A379MSX5"/>
<evidence type="ECO:0000259" key="1">
    <source>
        <dbReference type="Pfam" id="PF12728"/>
    </source>
</evidence>
<name>A0A379MSX5_9BACT</name>
<dbReference type="RefSeq" id="WP_037291788.1">
    <property type="nucleotide sequence ID" value="NZ_UGVL01000001.1"/>
</dbReference>
<dbReference type="OrthoDB" id="597977at2"/>